<evidence type="ECO:0000256" key="2">
    <source>
        <dbReference type="PROSITE-ProRule" id="PRU01161"/>
    </source>
</evidence>
<dbReference type="Proteomes" id="UP000283734">
    <property type="component" value="Unassembled WGS sequence"/>
</dbReference>
<accession>A0A418XVI1</accession>
<sequence>MANPTSPRRALVIGCGGVAGGAWSIAALHQLEQQLGWDCRDADILIGTSAGAVIASLLGSGISVDQLLACQQGTSDTCHWNHDTDTGGALPPLPGARLTGKQLIRKGLRGEVSALTALCGLMPAGQFDMQAFRKLVNGAANGNPWVSHPATWIMAVDTTSGRRIPFGKGGAPSVRIDDAVCASYGVPCWCPPVTVDGRTYIDGGVASPTSADMLVDAAVEEVVILAPMASRQPDKPWHPFERIERRVRRYMTSIVDREVAALEKAGKRVIRIEPQAEDLKAFGYNMMDPSRRKQVLATAIASTPATVRAAL</sequence>
<evidence type="ECO:0000256" key="1">
    <source>
        <dbReference type="ARBA" id="ARBA00023098"/>
    </source>
</evidence>
<feature type="active site" description="Nucleophile" evidence="2">
    <location>
        <position position="49"/>
    </location>
</feature>
<dbReference type="EMBL" id="QYYA01000004">
    <property type="protein sequence ID" value="RJG16749.1"/>
    <property type="molecule type" value="Genomic_DNA"/>
</dbReference>
<dbReference type="InterPro" id="IPR002641">
    <property type="entry name" value="PNPLA_dom"/>
</dbReference>
<keyword evidence="2" id="KW-0378">Hydrolase</keyword>
<dbReference type="InterPro" id="IPR016035">
    <property type="entry name" value="Acyl_Trfase/lysoPLipase"/>
</dbReference>
<dbReference type="AlphaFoldDB" id="A0A418XVI1"/>
<comment type="caution">
    <text evidence="4">The sequence shown here is derived from an EMBL/GenBank/DDBJ whole genome shotgun (WGS) entry which is preliminary data.</text>
</comment>
<feature type="short sequence motif" description="GXSXG" evidence="2">
    <location>
        <begin position="47"/>
        <end position="51"/>
    </location>
</feature>
<protein>
    <submittedName>
        <fullName evidence="4">Patatin-like phospholipase family protein</fullName>
    </submittedName>
</protein>
<keyword evidence="2" id="KW-0442">Lipid degradation</keyword>
<dbReference type="Gene3D" id="3.40.1090.10">
    <property type="entry name" value="Cytosolic phospholipase A2 catalytic domain"/>
    <property type="match status" value="2"/>
</dbReference>
<dbReference type="PROSITE" id="PS51635">
    <property type="entry name" value="PNPLA"/>
    <property type="match status" value="1"/>
</dbReference>
<feature type="active site" description="Proton acceptor" evidence="2">
    <location>
        <position position="202"/>
    </location>
</feature>
<keyword evidence="5" id="KW-1185">Reference proteome</keyword>
<feature type="domain" description="PNPLA" evidence="3">
    <location>
        <begin position="12"/>
        <end position="215"/>
    </location>
</feature>
<reference evidence="4 5" key="1">
    <citation type="submission" date="2018-09" db="EMBL/GenBank/DDBJ databases">
        <title>Alcanivorax profundi sp. nov., isolated from 1000 m-depth seawater of the Mariana Trench.</title>
        <authorList>
            <person name="Liu J."/>
        </authorList>
    </citation>
    <scope>NUCLEOTIDE SEQUENCE [LARGE SCALE GENOMIC DNA]</scope>
    <source>
        <strain evidence="4 5">MTEO17</strain>
    </source>
</reference>
<evidence type="ECO:0000313" key="4">
    <source>
        <dbReference type="EMBL" id="RJG16749.1"/>
    </source>
</evidence>
<keyword evidence="1 2" id="KW-0443">Lipid metabolism</keyword>
<evidence type="ECO:0000259" key="3">
    <source>
        <dbReference type="PROSITE" id="PS51635"/>
    </source>
</evidence>
<dbReference type="SUPFAM" id="SSF52151">
    <property type="entry name" value="FabD/lysophospholipase-like"/>
    <property type="match status" value="1"/>
</dbReference>
<dbReference type="GO" id="GO:0016042">
    <property type="term" value="P:lipid catabolic process"/>
    <property type="evidence" value="ECO:0007669"/>
    <property type="project" value="UniProtKB-UniRule"/>
</dbReference>
<feature type="short sequence motif" description="DGA/G" evidence="2">
    <location>
        <begin position="202"/>
        <end position="204"/>
    </location>
</feature>
<comment type="caution">
    <text evidence="2">Lacks conserved residue(s) required for the propagation of feature annotation.</text>
</comment>
<gene>
    <name evidence="4" type="ORF">D4A39_13060</name>
</gene>
<organism evidence="4 5">
    <name type="scientific">Alcanivorax profundi</name>
    <dbReference type="NCBI Taxonomy" id="2338368"/>
    <lineage>
        <taxon>Bacteria</taxon>
        <taxon>Pseudomonadati</taxon>
        <taxon>Pseudomonadota</taxon>
        <taxon>Gammaproteobacteria</taxon>
        <taxon>Oceanospirillales</taxon>
        <taxon>Alcanivoracaceae</taxon>
        <taxon>Alcanivorax</taxon>
    </lineage>
</organism>
<evidence type="ECO:0000313" key="5">
    <source>
        <dbReference type="Proteomes" id="UP000283734"/>
    </source>
</evidence>
<name>A0A418XVI1_9GAMM</name>
<dbReference type="RefSeq" id="WP_102792131.1">
    <property type="nucleotide sequence ID" value="NZ_QYYA01000004.1"/>
</dbReference>
<dbReference type="GO" id="GO:0016787">
    <property type="term" value="F:hydrolase activity"/>
    <property type="evidence" value="ECO:0007669"/>
    <property type="project" value="UniProtKB-UniRule"/>
</dbReference>
<dbReference type="OrthoDB" id="2339873at2"/>
<dbReference type="Pfam" id="PF01734">
    <property type="entry name" value="Patatin"/>
    <property type="match status" value="1"/>
</dbReference>
<proteinExistence type="predicted"/>